<keyword evidence="13" id="KW-1185">Reference proteome</keyword>
<evidence type="ECO:0000256" key="1">
    <source>
        <dbReference type="ARBA" id="ARBA00001966"/>
    </source>
</evidence>
<evidence type="ECO:0000256" key="2">
    <source>
        <dbReference type="ARBA" id="ARBA00012493"/>
    </source>
</evidence>
<feature type="compositionally biased region" description="Low complexity" evidence="9">
    <location>
        <begin position="151"/>
        <end position="163"/>
    </location>
</feature>
<dbReference type="Gene3D" id="3.10.10.10">
    <property type="entry name" value="HIV Type 1 Reverse Transcriptase, subunit A, domain 1"/>
    <property type="match status" value="1"/>
</dbReference>
<comment type="caution">
    <text evidence="12">The sequence shown here is derived from an EMBL/GenBank/DDBJ whole genome shotgun (WGS) entry which is preliminary data.</text>
</comment>
<name>A0A0V1AQX4_TRISP</name>
<dbReference type="eggNOG" id="KOG2267">
    <property type="taxonomic scope" value="Eukaryota"/>
</dbReference>
<feature type="compositionally biased region" description="Low complexity" evidence="9">
    <location>
        <begin position="334"/>
        <end position="344"/>
    </location>
</feature>
<feature type="region of interest" description="Disordered" evidence="9">
    <location>
        <begin position="304"/>
        <end position="361"/>
    </location>
</feature>
<dbReference type="PANTHER" id="PTHR37984">
    <property type="entry name" value="PROTEIN CBG26694"/>
    <property type="match status" value="1"/>
</dbReference>
<keyword evidence="7" id="KW-0408">Iron</keyword>
<proteinExistence type="predicted"/>
<dbReference type="InterPro" id="IPR000477">
    <property type="entry name" value="RT_dom"/>
</dbReference>
<reference evidence="12 13" key="1">
    <citation type="submission" date="2015-01" db="EMBL/GenBank/DDBJ databases">
        <title>Evolution of Trichinella species and genotypes.</title>
        <authorList>
            <person name="Korhonen P.K."/>
            <person name="Edoardo P."/>
            <person name="Giuseppe L.R."/>
            <person name="Gasser R.B."/>
        </authorList>
    </citation>
    <scope>NUCLEOTIDE SEQUENCE [LARGE SCALE GENOMIC DNA]</scope>
    <source>
        <strain evidence="12">ISS3</strain>
    </source>
</reference>
<gene>
    <name evidence="12" type="primary">Prim2</name>
    <name evidence="12" type="ORF">T01_15949</name>
</gene>
<dbReference type="GO" id="GO:0051539">
    <property type="term" value="F:4 iron, 4 sulfur cluster binding"/>
    <property type="evidence" value="ECO:0007669"/>
    <property type="project" value="UniProtKB-KW"/>
</dbReference>
<keyword evidence="8" id="KW-0411">Iron-sulfur</keyword>
<dbReference type="STRING" id="6334.A0A0V1AQX4"/>
<dbReference type="PANTHER" id="PTHR37984:SF5">
    <property type="entry name" value="PROTEIN NYNRIN-LIKE"/>
    <property type="match status" value="1"/>
</dbReference>
<dbReference type="InParanoid" id="A0A0V1AQX4"/>
<dbReference type="SUPFAM" id="SSF56672">
    <property type="entry name" value="DNA/RNA polymerases"/>
    <property type="match status" value="1"/>
</dbReference>
<dbReference type="EC" id="2.7.7.49" evidence="2"/>
<dbReference type="EMBL" id="JYDH01000385">
    <property type="protein sequence ID" value="KRY26579.1"/>
    <property type="molecule type" value="Genomic_DNA"/>
</dbReference>
<organism evidence="12 13">
    <name type="scientific">Trichinella spiralis</name>
    <name type="common">Trichina worm</name>
    <dbReference type="NCBI Taxonomy" id="6334"/>
    <lineage>
        <taxon>Eukaryota</taxon>
        <taxon>Metazoa</taxon>
        <taxon>Ecdysozoa</taxon>
        <taxon>Nematoda</taxon>
        <taxon>Enoplea</taxon>
        <taxon>Dorylaimia</taxon>
        <taxon>Trichinellida</taxon>
        <taxon>Trichinellidae</taxon>
        <taxon>Trichinella</taxon>
    </lineage>
</organism>
<keyword evidence="6" id="KW-0479">Metal-binding</keyword>
<feature type="domain" description="DNA primase large subunit C-terminal" evidence="11">
    <location>
        <begin position="747"/>
        <end position="920"/>
    </location>
</feature>
<dbReference type="CDD" id="cd01647">
    <property type="entry name" value="RT_LTR"/>
    <property type="match status" value="1"/>
</dbReference>
<accession>A0A0V1AQX4</accession>
<feature type="region of interest" description="Disordered" evidence="9">
    <location>
        <begin position="151"/>
        <end position="170"/>
    </location>
</feature>
<evidence type="ECO:0000259" key="10">
    <source>
        <dbReference type="Pfam" id="PF00078"/>
    </source>
</evidence>
<evidence type="ECO:0000256" key="5">
    <source>
        <dbReference type="ARBA" id="ARBA00022705"/>
    </source>
</evidence>
<evidence type="ECO:0000256" key="8">
    <source>
        <dbReference type="ARBA" id="ARBA00023014"/>
    </source>
</evidence>
<evidence type="ECO:0000256" key="7">
    <source>
        <dbReference type="ARBA" id="ARBA00023004"/>
    </source>
</evidence>
<evidence type="ECO:0000313" key="13">
    <source>
        <dbReference type="Proteomes" id="UP000054776"/>
    </source>
</evidence>
<dbReference type="FunFam" id="3.30.70.270:FF:000020">
    <property type="entry name" value="Transposon Tf2-6 polyprotein-like Protein"/>
    <property type="match status" value="1"/>
</dbReference>
<dbReference type="Pfam" id="PF04104">
    <property type="entry name" value="DNA_primase_lrg"/>
    <property type="match status" value="1"/>
</dbReference>
<dbReference type="GO" id="GO:0003964">
    <property type="term" value="F:RNA-directed DNA polymerase activity"/>
    <property type="evidence" value="ECO:0007669"/>
    <property type="project" value="UniProtKB-EC"/>
</dbReference>
<dbReference type="InterPro" id="IPR058560">
    <property type="entry name" value="DNA_primase_C"/>
</dbReference>
<dbReference type="GO" id="GO:0006269">
    <property type="term" value="P:DNA replication, synthesis of primer"/>
    <property type="evidence" value="ECO:0007669"/>
    <property type="project" value="UniProtKB-KW"/>
</dbReference>
<dbReference type="AlphaFoldDB" id="A0A0V1AQX4"/>
<evidence type="ECO:0000256" key="9">
    <source>
        <dbReference type="SAM" id="MobiDB-lite"/>
    </source>
</evidence>
<evidence type="ECO:0000259" key="11">
    <source>
        <dbReference type="Pfam" id="PF04104"/>
    </source>
</evidence>
<evidence type="ECO:0000313" key="12">
    <source>
        <dbReference type="EMBL" id="KRY26579.1"/>
    </source>
</evidence>
<sequence>MDSVEWLERLEDFLCISRVPLPDHGMVARYLLSDIVRRELYPAGQTRENSFEEFKKRLLGAIRLQEPANLTKARRLVSKVMRAEEDFHQRQQTHIGNPKPEKTEATQHMDDLICEVNKISLKLEKRGVDDRTTRREKRRLFQLRWLGPPLTRLPTRNTPTPRTANRHTERQTWESQGVVYGRTASRRSAMCKRGVGVVPLQLGRWRGRVPVMVVRNLAVLSVLGTNSFDSFVRTVDWLTREITMTDGSKASIGCAVVAKPRSVAPDAGAGTDGPEDWTRALHTLEMREGHFAWRCRPWTNEPCKAPHRDRGGPAGEAATPPPSSSPAGGGGPVNPGNAARGGNRTSLKPLEFTSSAGSEKDGSPRFCVGYRRLNAVTRVDAQPIPRINDTLDALAGAKWFITLDLASGYWQVEVAERHREKTAFFTPLGLFQFQFGLCNAPATFQRLMEKALRGLTWKTCLVYLDDIIVFRKTEEEHLERLEGVLSRLQSVGLKIKSEKCQLMRQSVHYLGHIVTQHGVGTDPEKTAAVQEWPTPQCVREVRQFLGLASYYRQFVRNFAGVANRLHALTKKGEKWRWGLKEEEAFARLKDALVSPLILVPPRLRPHSPSGCGCQRKRHQSSVVAARRAGPTGGGRVRLPLALTVGAELLRDAEGDAGPSLGYSPLRPYLYGRKFTARTDYSSLKWLRNFREPVGQIIAKRFHLLYADSRLADLRVFGDARCPTQEYVSSADSRYVTMEMVEPVSSSKLSVTSFPLCMRRLYDELKSAHHLRHGGRMQLGLFLKKIGLSLNESLKFWEYHFRPKIDAEKFQRQYAYSIRHNYGEEGKRADYVAYSCLKIIMNNPPGIGDFHGSRCPFKHCDAEHLQQLLKNCGIHKDDIKNIVNYASNNHYNKACSIFFDCMHKLPEGGLGEFITHPNQYFDESRKLYSRSSSKKRFPILHAM</sequence>
<keyword evidence="4" id="KW-0639">Primosome</keyword>
<protein>
    <recommendedName>
        <fullName evidence="2">RNA-directed DNA polymerase</fullName>
        <ecNumber evidence="2">2.7.7.49</ecNumber>
    </recommendedName>
</protein>
<feature type="domain" description="Reverse transcriptase" evidence="10">
    <location>
        <begin position="360"/>
        <end position="513"/>
    </location>
</feature>
<dbReference type="InterPro" id="IPR043502">
    <property type="entry name" value="DNA/RNA_pol_sf"/>
</dbReference>
<evidence type="ECO:0000256" key="3">
    <source>
        <dbReference type="ARBA" id="ARBA00022485"/>
    </source>
</evidence>
<dbReference type="Proteomes" id="UP000054776">
    <property type="component" value="Unassembled WGS sequence"/>
</dbReference>
<comment type="cofactor">
    <cofactor evidence="1">
        <name>[4Fe-4S] cluster</name>
        <dbReference type="ChEBI" id="CHEBI:49883"/>
    </cofactor>
</comment>
<evidence type="ECO:0000256" key="6">
    <source>
        <dbReference type="ARBA" id="ARBA00022723"/>
    </source>
</evidence>
<keyword evidence="3" id="KW-0004">4Fe-4S</keyword>
<dbReference type="GO" id="GO:0046872">
    <property type="term" value="F:metal ion binding"/>
    <property type="evidence" value="ECO:0007669"/>
    <property type="project" value="UniProtKB-KW"/>
</dbReference>
<dbReference type="InterPro" id="IPR050951">
    <property type="entry name" value="Retrovirus_Pol_polyprotein"/>
</dbReference>
<dbReference type="InterPro" id="IPR043128">
    <property type="entry name" value="Rev_trsase/Diguanyl_cyclase"/>
</dbReference>
<dbReference type="Pfam" id="PF00078">
    <property type="entry name" value="RVT_1"/>
    <property type="match status" value="1"/>
</dbReference>
<dbReference type="OrthoDB" id="154058at2759"/>
<dbReference type="Gene3D" id="3.30.70.270">
    <property type="match status" value="2"/>
</dbReference>
<evidence type="ECO:0000256" key="4">
    <source>
        <dbReference type="ARBA" id="ARBA00022515"/>
    </source>
</evidence>
<keyword evidence="5" id="KW-0235">DNA replication</keyword>